<sequence length="652" mass="71477">MPSHEGSLTPDHQPAPDQPGKKRAKFTRTRGVGCETCRRRKKKCAGIDAIFKTCLGCRKNGLLCLPWGSEHPQFSGNEGQETARERGRSLISHERGERSGTSMDVQREVSTRAGPVASSSVLDHQPVQVFNPPQAATPANTLPPQAAPSQPFQADPDYDPLATYPGLDEPMSPNTAAIWMALIQYTEPDAHMAQTSGQAMLGQYEGHHQQSPHVNTGGHPGYGMLGTGVALASTDTEQASTEPSTRVQTSVNIRIHSDSSTSTSKSPTAGYPTFPPGSNNPIRAAVDSLHNSPASRKGGEGEGGKPLPRPLSVDLERLFMDTAISSISANPPDLSLSNKLWCIIDLQLYYFTHQSAFQGMEVMKMAGDIIHQEFGEAPELVVSLLYRQQTFGARIFALGDISRCLLDRGERCIFDLIGKNDEDPHIPASMALGAYDSNWVSGNAWLGMPMSIGVILASIVDLVADIKDAEAEGVQWTEGFMDRGFTIEQRIRKKDFSKSAGDAGVGEPPIGVVLGDLWKAALRSSPLKTALTVLYQSVFGYGPLHPNLRQALPEMRRTLNISFQHSFRSAPPSHLPHLFGHLSCPVFFAGTLAVTTEDRQWARRMMERLGPEQVWKDNGALLEGIWREMDDRGWAVDWYEYMVRNKLWAGFY</sequence>
<dbReference type="Proteomes" id="UP001230649">
    <property type="component" value="Unassembled WGS sequence"/>
</dbReference>
<proteinExistence type="predicted"/>
<gene>
    <name evidence="1" type="ORF">QFC20_001386</name>
</gene>
<evidence type="ECO:0000313" key="2">
    <source>
        <dbReference type="Proteomes" id="UP001230649"/>
    </source>
</evidence>
<comment type="caution">
    <text evidence="1">The sequence shown here is derived from an EMBL/GenBank/DDBJ whole genome shotgun (WGS) entry which is preliminary data.</text>
</comment>
<evidence type="ECO:0000313" key="1">
    <source>
        <dbReference type="EMBL" id="KAJ9114513.1"/>
    </source>
</evidence>
<reference evidence="1" key="1">
    <citation type="submission" date="2023-04" db="EMBL/GenBank/DDBJ databases">
        <title>Draft Genome sequencing of Naganishia species isolated from polar environments using Oxford Nanopore Technology.</title>
        <authorList>
            <person name="Leo P."/>
            <person name="Venkateswaran K."/>
        </authorList>
    </citation>
    <scope>NUCLEOTIDE SEQUENCE</scope>
    <source>
        <strain evidence="1">MNA-CCFEE 5262</strain>
    </source>
</reference>
<protein>
    <submittedName>
        <fullName evidence="1">Uncharacterized protein</fullName>
    </submittedName>
</protein>
<dbReference type="EMBL" id="JASBWS010000008">
    <property type="protein sequence ID" value="KAJ9114513.1"/>
    <property type="molecule type" value="Genomic_DNA"/>
</dbReference>
<name>A0ACC2WST8_9TREE</name>
<accession>A0ACC2WST8</accession>
<keyword evidence="2" id="KW-1185">Reference proteome</keyword>
<organism evidence="1 2">
    <name type="scientific">Naganishia adeliensis</name>
    <dbReference type="NCBI Taxonomy" id="92952"/>
    <lineage>
        <taxon>Eukaryota</taxon>
        <taxon>Fungi</taxon>
        <taxon>Dikarya</taxon>
        <taxon>Basidiomycota</taxon>
        <taxon>Agaricomycotina</taxon>
        <taxon>Tremellomycetes</taxon>
        <taxon>Filobasidiales</taxon>
        <taxon>Filobasidiaceae</taxon>
        <taxon>Naganishia</taxon>
    </lineage>
</organism>